<evidence type="ECO:0000313" key="3">
    <source>
        <dbReference type="Proteomes" id="UP000006671"/>
    </source>
</evidence>
<sequence length="149" mass="17575">MASLMQSILKSRNSTNKIHLDGEMRKEYIKLHKAVRHAHDQGRHTPSPEPFRMSPSPEPKTHDQHHKNLQHHEENISAVPLEVVNRVLKEDYVIRRQLFMKQVFDSTEKQYFKCLLDSERMYQLVVIARTRAASMLEKKRNSVYLSAEQ</sequence>
<feature type="region of interest" description="Disordered" evidence="1">
    <location>
        <begin position="35"/>
        <end position="69"/>
    </location>
</feature>
<dbReference type="VEuPathDB" id="AmoebaDB:NAEGRDRAFT_64232"/>
<name>D2V5X2_NAEGR</name>
<organism evidence="3">
    <name type="scientific">Naegleria gruberi</name>
    <name type="common">Amoeba</name>
    <dbReference type="NCBI Taxonomy" id="5762"/>
    <lineage>
        <taxon>Eukaryota</taxon>
        <taxon>Discoba</taxon>
        <taxon>Heterolobosea</taxon>
        <taxon>Tetramitia</taxon>
        <taxon>Eutetramitia</taxon>
        <taxon>Vahlkampfiidae</taxon>
        <taxon>Naegleria</taxon>
    </lineage>
</organism>
<proteinExistence type="predicted"/>
<evidence type="ECO:0000256" key="1">
    <source>
        <dbReference type="SAM" id="MobiDB-lite"/>
    </source>
</evidence>
<dbReference type="Proteomes" id="UP000006671">
    <property type="component" value="Unassembled WGS sequence"/>
</dbReference>
<evidence type="ECO:0000313" key="2">
    <source>
        <dbReference type="EMBL" id="EFC47725.1"/>
    </source>
</evidence>
<protein>
    <submittedName>
        <fullName evidence="2">Predicted protein</fullName>
    </submittedName>
</protein>
<dbReference type="EMBL" id="GG738853">
    <property type="protein sequence ID" value="EFC47725.1"/>
    <property type="molecule type" value="Genomic_DNA"/>
</dbReference>
<reference evidence="2 3" key="1">
    <citation type="journal article" date="2010" name="Cell">
        <title>The genome of Naegleria gruberi illuminates early eukaryotic versatility.</title>
        <authorList>
            <person name="Fritz-Laylin L.K."/>
            <person name="Prochnik S.E."/>
            <person name="Ginger M.L."/>
            <person name="Dacks J.B."/>
            <person name="Carpenter M.L."/>
            <person name="Field M.C."/>
            <person name="Kuo A."/>
            <person name="Paredez A."/>
            <person name="Chapman J."/>
            <person name="Pham J."/>
            <person name="Shu S."/>
            <person name="Neupane R."/>
            <person name="Cipriano M."/>
            <person name="Mancuso J."/>
            <person name="Tu H."/>
            <person name="Salamov A."/>
            <person name="Lindquist E."/>
            <person name="Shapiro H."/>
            <person name="Lucas S."/>
            <person name="Grigoriev I.V."/>
            <person name="Cande W.Z."/>
            <person name="Fulton C."/>
            <person name="Rokhsar D.S."/>
            <person name="Dawson S.C."/>
        </authorList>
    </citation>
    <scope>NUCLEOTIDE SEQUENCE [LARGE SCALE GENOMIC DNA]</scope>
    <source>
        <strain evidence="2 3">NEG-M</strain>
    </source>
</reference>
<dbReference type="GeneID" id="8849355"/>
<keyword evidence="3" id="KW-1185">Reference proteome</keyword>
<dbReference type="KEGG" id="ngr:NAEGRDRAFT_64232"/>
<dbReference type="AlphaFoldDB" id="D2V5X2"/>
<accession>D2V5X2</accession>
<dbReference type="InParanoid" id="D2V5X2"/>
<dbReference type="RefSeq" id="XP_002680469.1">
    <property type="nucleotide sequence ID" value="XM_002680423.1"/>
</dbReference>
<gene>
    <name evidence="2" type="ORF">NAEGRDRAFT_64232</name>
</gene>